<sequence>MLVNNYIQQYPWISYLLIIIYFIYICLELYLCVSKKGFNMDERPLTSQYLFKQSLRIPVFSAIYFGIFSWLGHSPRFDSEGFNNFIAISKLPIALLSLSIPFVAVVANIHRTVQTNRQIEETKQKNLSDSYYSHLKFVTDYFTNLPNKTIKRERHYGTKEISYKINYPIHLYRYIFINSSPEKGRPKNTDKEYIREVNNHWVDILKNLEKIHSSNRGSQFDEVLIRQMQSLHSIEKHLSELNRMLCLTPMELNEHATLYFDGYEMITNFMSSIELGDTIETYFKFTIDILDITDNFLSFKDDGSSGQIIILARLLKDNNPAIFDEIVTNKGKAQPSLTYNGDRLATEH</sequence>
<proteinExistence type="predicted"/>
<gene>
    <name evidence="1" type="ORF">FXN67_30360</name>
</gene>
<organism evidence="1 2">
    <name type="scientific">Klebsiella pneumoniae</name>
    <dbReference type="NCBI Taxonomy" id="573"/>
    <lineage>
        <taxon>Bacteria</taxon>
        <taxon>Pseudomonadati</taxon>
        <taxon>Pseudomonadota</taxon>
        <taxon>Gammaproteobacteria</taxon>
        <taxon>Enterobacterales</taxon>
        <taxon>Enterobacteriaceae</taxon>
        <taxon>Klebsiella/Raoultella group</taxon>
        <taxon>Klebsiella</taxon>
        <taxon>Klebsiella pneumoniae complex</taxon>
    </lineage>
</organism>
<reference evidence="1 2" key="1">
    <citation type="submission" date="2019-08" db="EMBL/GenBank/DDBJ databases">
        <title>Phenotypic and genetic characterization of extended-spectrum b-lactamase-producing hypermucoviscous Klebsiella pneumoniae from Chile.</title>
        <authorList>
            <person name="Morales-Leon F."/>
            <person name="Caro C."/>
            <person name="Opazo-Capurro A."/>
            <person name="Lincopan N."/>
            <person name="Dominguez-Yevenes M."/>
            <person name="Lima C."/>
            <person name="Bello-Toledo H."/>
            <person name="Gonzalez-Rocha G."/>
        </authorList>
    </citation>
    <scope>NUCLEOTIDE SEQUENCE [LARGE SCALE GENOMIC DNA]</scope>
    <source>
        <strain evidence="1 2">UCO-494</strain>
    </source>
</reference>
<dbReference type="AlphaFoldDB" id="A0A5B2JMF8"/>
<comment type="caution">
    <text evidence="1">The sequence shown here is derived from an EMBL/GenBank/DDBJ whole genome shotgun (WGS) entry which is preliminary data.</text>
</comment>
<dbReference type="Proteomes" id="UP000322977">
    <property type="component" value="Unassembled WGS sequence"/>
</dbReference>
<protein>
    <submittedName>
        <fullName evidence="1">Uncharacterized protein</fullName>
    </submittedName>
</protein>
<name>A0A5B2JMF8_KLEPN</name>
<evidence type="ECO:0000313" key="2">
    <source>
        <dbReference type="Proteomes" id="UP000322977"/>
    </source>
</evidence>
<dbReference type="EMBL" id="VSSY01000103">
    <property type="protein sequence ID" value="TYL70129.1"/>
    <property type="molecule type" value="Genomic_DNA"/>
</dbReference>
<accession>A0A5B2JMF8</accession>
<evidence type="ECO:0000313" key="1">
    <source>
        <dbReference type="EMBL" id="TYL70129.1"/>
    </source>
</evidence>